<dbReference type="SUPFAM" id="SSF47060">
    <property type="entry name" value="S15/NS1 RNA-binding domain"/>
    <property type="match status" value="1"/>
</dbReference>
<evidence type="ECO:0000256" key="2">
    <source>
        <dbReference type="ARBA" id="ARBA00022980"/>
    </source>
</evidence>
<evidence type="ECO:0000313" key="5">
    <source>
        <dbReference type="EMBL" id="CAE0264144.1"/>
    </source>
</evidence>
<sequence length="132" mass="15231">MAALRAIPARQKFKVSMNSVQPVVCSQDSISCAPYLANQLSDHPLKGAQKRLVFLRSMFAFTFHVIYELSKLVLFTMFCLLTPTLDKHCTKSLLQLVADRKGHMQYLRKENPTRYEEILKELGVRDTQNQKR</sequence>
<dbReference type="Gene3D" id="1.10.287.10">
    <property type="entry name" value="S15/NS1, RNA-binding"/>
    <property type="match status" value="1"/>
</dbReference>
<dbReference type="InterPro" id="IPR000589">
    <property type="entry name" value="Ribosomal_uS15"/>
</dbReference>
<protein>
    <submittedName>
        <fullName evidence="5">Uncharacterized protein</fullName>
    </submittedName>
</protein>
<organism evidence="5">
    <name type="scientific">Palpitomonas bilix</name>
    <dbReference type="NCBI Taxonomy" id="652834"/>
    <lineage>
        <taxon>Eukaryota</taxon>
        <taxon>Eukaryota incertae sedis</taxon>
    </lineage>
</organism>
<keyword evidence="3 4" id="KW-0687">Ribonucleoprotein</keyword>
<reference evidence="5" key="1">
    <citation type="submission" date="2021-01" db="EMBL/GenBank/DDBJ databases">
        <authorList>
            <person name="Corre E."/>
            <person name="Pelletier E."/>
            <person name="Niang G."/>
            <person name="Scheremetjew M."/>
            <person name="Finn R."/>
            <person name="Kale V."/>
            <person name="Holt S."/>
            <person name="Cochrane G."/>
            <person name="Meng A."/>
            <person name="Brown T."/>
            <person name="Cohen L."/>
        </authorList>
    </citation>
    <scope>NUCLEOTIDE SEQUENCE</scope>
    <source>
        <strain evidence="5">NIES-2562</strain>
    </source>
</reference>
<dbReference type="SMART" id="SM01387">
    <property type="entry name" value="Ribosomal_S15"/>
    <property type="match status" value="1"/>
</dbReference>
<dbReference type="EMBL" id="HBIB01040602">
    <property type="protein sequence ID" value="CAE0264144.1"/>
    <property type="molecule type" value="Transcribed_RNA"/>
</dbReference>
<proteinExistence type="inferred from homology"/>
<keyword evidence="2 4" id="KW-0689">Ribosomal protein</keyword>
<comment type="similarity">
    <text evidence="1 4">Belongs to the universal ribosomal protein uS15 family.</text>
</comment>
<evidence type="ECO:0000256" key="1">
    <source>
        <dbReference type="ARBA" id="ARBA00008434"/>
    </source>
</evidence>
<dbReference type="GO" id="GO:1990904">
    <property type="term" value="C:ribonucleoprotein complex"/>
    <property type="evidence" value="ECO:0007669"/>
    <property type="project" value="UniProtKB-KW"/>
</dbReference>
<evidence type="ECO:0000256" key="4">
    <source>
        <dbReference type="RuleBase" id="RU003919"/>
    </source>
</evidence>
<evidence type="ECO:0000256" key="3">
    <source>
        <dbReference type="ARBA" id="ARBA00023274"/>
    </source>
</evidence>
<dbReference type="InterPro" id="IPR009068">
    <property type="entry name" value="uS15_NS1_RNA-bd_sf"/>
</dbReference>
<accession>A0A7S3LTZ6</accession>
<dbReference type="GO" id="GO:0005840">
    <property type="term" value="C:ribosome"/>
    <property type="evidence" value="ECO:0007669"/>
    <property type="project" value="UniProtKB-KW"/>
</dbReference>
<dbReference type="GO" id="GO:0003735">
    <property type="term" value="F:structural constituent of ribosome"/>
    <property type="evidence" value="ECO:0007669"/>
    <property type="project" value="InterPro"/>
</dbReference>
<name>A0A7S3LTZ6_9EUKA</name>
<dbReference type="AlphaFoldDB" id="A0A7S3LTZ6"/>
<dbReference type="Pfam" id="PF00312">
    <property type="entry name" value="Ribosomal_S15"/>
    <property type="match status" value="1"/>
</dbReference>
<dbReference type="GO" id="GO:0006412">
    <property type="term" value="P:translation"/>
    <property type="evidence" value="ECO:0007669"/>
    <property type="project" value="InterPro"/>
</dbReference>
<gene>
    <name evidence="5" type="ORF">PBIL07802_LOCUS26447</name>
</gene>